<evidence type="ECO:0000256" key="2">
    <source>
        <dbReference type="ARBA" id="ARBA00023125"/>
    </source>
</evidence>
<dbReference type="Pfam" id="PF01614">
    <property type="entry name" value="IclR_C"/>
    <property type="match status" value="1"/>
</dbReference>
<evidence type="ECO:0000256" key="1">
    <source>
        <dbReference type="ARBA" id="ARBA00023015"/>
    </source>
</evidence>
<dbReference type="PROSITE" id="PS51077">
    <property type="entry name" value="HTH_ICLR"/>
    <property type="match status" value="1"/>
</dbReference>
<keyword evidence="7" id="KW-1185">Reference proteome</keyword>
<dbReference type="InterPro" id="IPR029016">
    <property type="entry name" value="GAF-like_dom_sf"/>
</dbReference>
<dbReference type="SUPFAM" id="SSF46785">
    <property type="entry name" value="Winged helix' DNA-binding domain"/>
    <property type="match status" value="1"/>
</dbReference>
<keyword evidence="2" id="KW-0238">DNA-binding</keyword>
<dbReference type="SMART" id="SM00346">
    <property type="entry name" value="HTH_ICLR"/>
    <property type="match status" value="1"/>
</dbReference>
<dbReference type="EMBL" id="LDTZ01000020">
    <property type="protein sequence ID" value="KNA90241.1"/>
    <property type="molecule type" value="Genomic_DNA"/>
</dbReference>
<gene>
    <name evidence="6" type="ORF">ABW18_17260</name>
</gene>
<dbReference type="Pfam" id="PF09339">
    <property type="entry name" value="HTH_IclR"/>
    <property type="match status" value="1"/>
</dbReference>
<protein>
    <submittedName>
        <fullName evidence="6">IclR family transcriptional regulator</fullName>
    </submittedName>
</protein>
<dbReference type="SUPFAM" id="SSF55781">
    <property type="entry name" value="GAF domain-like"/>
    <property type="match status" value="1"/>
</dbReference>
<evidence type="ECO:0000313" key="6">
    <source>
        <dbReference type="EMBL" id="KNA90241.1"/>
    </source>
</evidence>
<dbReference type="Gene3D" id="1.10.10.10">
    <property type="entry name" value="Winged helix-like DNA-binding domain superfamily/Winged helix DNA-binding domain"/>
    <property type="match status" value="1"/>
</dbReference>
<feature type="domain" description="IclR-ED" evidence="5">
    <location>
        <begin position="66"/>
        <end position="250"/>
    </location>
</feature>
<dbReference type="InterPro" id="IPR036388">
    <property type="entry name" value="WH-like_DNA-bd_sf"/>
</dbReference>
<dbReference type="PANTHER" id="PTHR30136:SF24">
    <property type="entry name" value="HTH-TYPE TRANSCRIPTIONAL REPRESSOR ALLR"/>
    <property type="match status" value="1"/>
</dbReference>
<evidence type="ECO:0000256" key="3">
    <source>
        <dbReference type="ARBA" id="ARBA00023163"/>
    </source>
</evidence>
<dbReference type="PANTHER" id="PTHR30136">
    <property type="entry name" value="HELIX-TURN-HELIX TRANSCRIPTIONAL REGULATOR, ICLR FAMILY"/>
    <property type="match status" value="1"/>
</dbReference>
<keyword evidence="1" id="KW-0805">Transcription regulation</keyword>
<dbReference type="InterPro" id="IPR050707">
    <property type="entry name" value="HTH_MetabolicPath_Reg"/>
</dbReference>
<evidence type="ECO:0000259" key="4">
    <source>
        <dbReference type="PROSITE" id="PS51077"/>
    </source>
</evidence>
<sequence length="252" mass="27167">MPGPIQSIQRAAAALDLLERSPRSLSLREIAAELGLPKATVHGILGTLLDIGYVDQDEDGSYLTGVHHNGSPSNLDGNVLRSAAMGWCDTLAAMLDMQVWLEVLDTDAAVVVHHVFRPDDSPQRMRVGERVPLHASAGGKLLLAYSQNRDRLLRNMILDRFTSDTVVSRTELATEIATVRQTGLATEHGEYERGSAATAVPVHGRRPGEIGALVVVGPPSTIFRSGTLPRNVVIDQMRQAATSIDRELGAAR</sequence>
<dbReference type="InterPro" id="IPR005471">
    <property type="entry name" value="Tscrpt_reg_IclR_N"/>
</dbReference>
<dbReference type="PROSITE" id="PS51078">
    <property type="entry name" value="ICLR_ED"/>
    <property type="match status" value="1"/>
</dbReference>
<proteinExistence type="predicted"/>
<evidence type="ECO:0000259" key="5">
    <source>
        <dbReference type="PROSITE" id="PS51078"/>
    </source>
</evidence>
<dbReference type="Gene3D" id="3.30.450.40">
    <property type="match status" value="1"/>
</dbReference>
<keyword evidence="3" id="KW-0804">Transcription</keyword>
<comment type="caution">
    <text evidence="6">The sequence shown here is derived from an EMBL/GenBank/DDBJ whole genome shotgun (WGS) entry which is preliminary data.</text>
</comment>
<dbReference type="RefSeq" id="WP_049700311.1">
    <property type="nucleotide sequence ID" value="NZ_JAQDQF010000004.1"/>
</dbReference>
<reference evidence="6 7" key="1">
    <citation type="submission" date="2015-05" db="EMBL/GenBank/DDBJ databases">
        <title>Draft genome sequence of the bacterium Gordonia jacobaea a new member of the Gordonia genus.</title>
        <authorList>
            <person name="Jimenez-Galisteo G."/>
            <person name="Dominguez A."/>
            <person name="Munoz E."/>
            <person name="Vinas M."/>
        </authorList>
    </citation>
    <scope>NUCLEOTIDE SEQUENCE [LARGE SCALE GENOMIC DNA]</scope>
    <source>
        <strain evidence="7">mv1</strain>
    </source>
</reference>
<dbReference type="InterPro" id="IPR014757">
    <property type="entry name" value="Tscrpt_reg_IclR_C"/>
</dbReference>
<evidence type="ECO:0000313" key="7">
    <source>
        <dbReference type="Proteomes" id="UP000037247"/>
    </source>
</evidence>
<name>A0ABR5I9B2_9ACTN</name>
<organism evidence="6 7">
    <name type="scientific">Gordonia jacobaea</name>
    <dbReference type="NCBI Taxonomy" id="122202"/>
    <lineage>
        <taxon>Bacteria</taxon>
        <taxon>Bacillati</taxon>
        <taxon>Actinomycetota</taxon>
        <taxon>Actinomycetes</taxon>
        <taxon>Mycobacteriales</taxon>
        <taxon>Gordoniaceae</taxon>
        <taxon>Gordonia</taxon>
    </lineage>
</organism>
<feature type="domain" description="HTH iclR-type" evidence="4">
    <location>
        <begin position="5"/>
        <end position="66"/>
    </location>
</feature>
<dbReference type="InterPro" id="IPR036390">
    <property type="entry name" value="WH_DNA-bd_sf"/>
</dbReference>
<accession>A0ABR5I9B2</accession>
<dbReference type="Proteomes" id="UP000037247">
    <property type="component" value="Unassembled WGS sequence"/>
</dbReference>